<dbReference type="Proteomes" id="UP000670092">
    <property type="component" value="Unassembled WGS sequence"/>
</dbReference>
<protein>
    <submittedName>
        <fullName evidence="2">Uncharacterized protein</fullName>
    </submittedName>
</protein>
<dbReference type="VEuPathDB" id="FungiDB:I7I52_02766"/>
<feature type="region of interest" description="Disordered" evidence="1">
    <location>
        <begin position="38"/>
        <end position="60"/>
    </location>
</feature>
<proteinExistence type="predicted"/>
<dbReference type="EMBL" id="JAEVHI010000001">
    <property type="protein sequence ID" value="KAG5304434.1"/>
    <property type="molecule type" value="Genomic_DNA"/>
</dbReference>
<evidence type="ECO:0000313" key="3">
    <source>
        <dbReference type="Proteomes" id="UP000670092"/>
    </source>
</evidence>
<accession>A0A8H7Z5D1</accession>
<comment type="caution">
    <text evidence="2">The sequence shown here is derived from an EMBL/GenBank/DDBJ whole genome shotgun (WGS) entry which is preliminary data.</text>
</comment>
<reference evidence="2 3" key="1">
    <citation type="submission" date="2021-01" db="EMBL/GenBank/DDBJ databases">
        <title>Chromosome-level genome assembly of a human fungal pathogen reveals clustering of transcriptionally co-regulated genes.</title>
        <authorList>
            <person name="Voorhies M."/>
            <person name="Cohen S."/>
            <person name="Shea T.P."/>
            <person name="Petrus S."/>
            <person name="Munoz J.F."/>
            <person name="Poplawski S."/>
            <person name="Goldman W.E."/>
            <person name="Michael T."/>
            <person name="Cuomo C.A."/>
            <person name="Sil A."/>
            <person name="Beyhan S."/>
        </authorList>
    </citation>
    <scope>NUCLEOTIDE SEQUENCE [LARGE SCALE GENOMIC DNA]</scope>
    <source>
        <strain evidence="2 3">G184AR</strain>
    </source>
</reference>
<dbReference type="AlphaFoldDB" id="A0A8H7Z5D1"/>
<evidence type="ECO:0000313" key="2">
    <source>
        <dbReference type="EMBL" id="KAG5304434.1"/>
    </source>
</evidence>
<evidence type="ECO:0000256" key="1">
    <source>
        <dbReference type="SAM" id="MobiDB-lite"/>
    </source>
</evidence>
<gene>
    <name evidence="2" type="ORF">I7I52_02766</name>
</gene>
<sequence>MQYCSSWSLSAPRNVSCRNEQSRKIKEITTFSSKGIAEPDVAQSAKPSQTRADPSILIKK</sequence>
<organism evidence="2 3">
    <name type="scientific">Ajellomyces capsulatus</name>
    <name type="common">Darling's disease fungus</name>
    <name type="synonym">Histoplasma capsulatum</name>
    <dbReference type="NCBI Taxonomy" id="5037"/>
    <lineage>
        <taxon>Eukaryota</taxon>
        <taxon>Fungi</taxon>
        <taxon>Dikarya</taxon>
        <taxon>Ascomycota</taxon>
        <taxon>Pezizomycotina</taxon>
        <taxon>Eurotiomycetes</taxon>
        <taxon>Eurotiomycetidae</taxon>
        <taxon>Onygenales</taxon>
        <taxon>Ajellomycetaceae</taxon>
        <taxon>Histoplasma</taxon>
    </lineage>
</organism>
<name>A0A8H7Z5D1_AJECA</name>